<evidence type="ECO:0000256" key="5">
    <source>
        <dbReference type="ARBA" id="ARBA00022989"/>
    </source>
</evidence>
<protein>
    <submittedName>
        <fullName evidence="10">Anthrax toxin receptor 1</fullName>
    </submittedName>
</protein>
<dbReference type="OrthoDB" id="10035766at2759"/>
<evidence type="ECO:0000256" key="6">
    <source>
        <dbReference type="ARBA" id="ARBA00023136"/>
    </source>
</evidence>
<keyword evidence="5 7" id="KW-1133">Transmembrane helix</keyword>
<dbReference type="GO" id="GO:0009986">
    <property type="term" value="C:cell surface"/>
    <property type="evidence" value="ECO:0007669"/>
    <property type="project" value="TreeGrafter"/>
</dbReference>
<dbReference type="AlphaFoldDB" id="A0A4Z2GQC5"/>
<accession>A0A4Z2GQC5</accession>
<evidence type="ECO:0000256" key="1">
    <source>
        <dbReference type="ARBA" id="ARBA00004479"/>
    </source>
</evidence>
<name>A0A4Z2GQC5_9TELE</name>
<keyword evidence="3" id="KW-0479">Metal-binding</keyword>
<dbReference type="InterPro" id="IPR008400">
    <property type="entry name" value="Anthrax_toxin_rcpt_extracel"/>
</dbReference>
<evidence type="ECO:0000256" key="2">
    <source>
        <dbReference type="ARBA" id="ARBA00022692"/>
    </source>
</evidence>
<dbReference type="Pfam" id="PF05587">
    <property type="entry name" value="Anth_Ig"/>
    <property type="match status" value="1"/>
</dbReference>
<dbReference type="PANTHER" id="PTHR16059:SF11">
    <property type="entry name" value="ANTHRAX TOXIN RECEPTOR 1"/>
    <property type="match status" value="1"/>
</dbReference>
<dbReference type="PANTHER" id="PTHR16059">
    <property type="entry name" value="ANTHRAX TOXIN RECEPTOR"/>
    <property type="match status" value="1"/>
</dbReference>
<reference evidence="10 11" key="1">
    <citation type="submission" date="2019-03" db="EMBL/GenBank/DDBJ databases">
        <title>First draft genome of Liparis tanakae, snailfish: a comprehensive survey of snailfish specific genes.</title>
        <authorList>
            <person name="Kim W."/>
            <person name="Song I."/>
            <person name="Jeong J.-H."/>
            <person name="Kim D."/>
            <person name="Kim S."/>
            <person name="Ryu S."/>
            <person name="Song J.Y."/>
            <person name="Lee S.K."/>
        </authorList>
    </citation>
    <scope>NUCLEOTIDE SEQUENCE [LARGE SCALE GENOMIC DNA]</scope>
    <source>
        <tissue evidence="10">Muscle</tissue>
    </source>
</reference>
<evidence type="ECO:0000259" key="8">
    <source>
        <dbReference type="Pfam" id="PF05586"/>
    </source>
</evidence>
<organism evidence="10 11">
    <name type="scientific">Liparis tanakae</name>
    <name type="common">Tanaka's snailfish</name>
    <dbReference type="NCBI Taxonomy" id="230148"/>
    <lineage>
        <taxon>Eukaryota</taxon>
        <taxon>Metazoa</taxon>
        <taxon>Chordata</taxon>
        <taxon>Craniata</taxon>
        <taxon>Vertebrata</taxon>
        <taxon>Euteleostomi</taxon>
        <taxon>Actinopterygii</taxon>
        <taxon>Neopterygii</taxon>
        <taxon>Teleostei</taxon>
        <taxon>Neoteleostei</taxon>
        <taxon>Acanthomorphata</taxon>
        <taxon>Eupercaria</taxon>
        <taxon>Perciformes</taxon>
        <taxon>Cottioidei</taxon>
        <taxon>Cottales</taxon>
        <taxon>Liparidae</taxon>
        <taxon>Liparis</taxon>
    </lineage>
</organism>
<keyword evidence="10" id="KW-0675">Receptor</keyword>
<evidence type="ECO:0000313" key="11">
    <source>
        <dbReference type="Proteomes" id="UP000314294"/>
    </source>
</evidence>
<proteinExistence type="predicted"/>
<dbReference type="Proteomes" id="UP000314294">
    <property type="component" value="Unassembled WGS sequence"/>
</dbReference>
<evidence type="ECO:0000256" key="7">
    <source>
        <dbReference type="SAM" id="Phobius"/>
    </source>
</evidence>
<dbReference type="EMBL" id="SRLO01000451">
    <property type="protein sequence ID" value="TNN55579.1"/>
    <property type="molecule type" value="Genomic_DNA"/>
</dbReference>
<evidence type="ECO:0000256" key="4">
    <source>
        <dbReference type="ARBA" id="ARBA00022729"/>
    </source>
</evidence>
<keyword evidence="2 7" id="KW-0812">Transmembrane</keyword>
<feature type="domain" description="Anthrax toxin receptor C-terminal" evidence="8">
    <location>
        <begin position="121"/>
        <end position="151"/>
    </location>
</feature>
<keyword evidence="11" id="KW-1185">Reference proteome</keyword>
<dbReference type="GO" id="GO:0005886">
    <property type="term" value="C:plasma membrane"/>
    <property type="evidence" value="ECO:0007669"/>
    <property type="project" value="TreeGrafter"/>
</dbReference>
<keyword evidence="6 7" id="KW-0472">Membrane</keyword>
<dbReference type="GO" id="GO:0046872">
    <property type="term" value="F:metal ion binding"/>
    <property type="evidence" value="ECO:0007669"/>
    <property type="project" value="UniProtKB-KW"/>
</dbReference>
<comment type="caution">
    <text evidence="10">The sequence shown here is derived from an EMBL/GenBank/DDBJ whole genome shotgun (WGS) entry which is preliminary data.</text>
</comment>
<gene>
    <name evidence="10" type="primary">Antxr1_1</name>
    <name evidence="10" type="ORF">EYF80_034176</name>
</gene>
<feature type="transmembrane region" description="Helical" evidence="7">
    <location>
        <begin position="94"/>
        <end position="115"/>
    </location>
</feature>
<dbReference type="Pfam" id="PF05586">
    <property type="entry name" value="Ant_C"/>
    <property type="match status" value="1"/>
</dbReference>
<keyword evidence="4" id="KW-0732">Signal</keyword>
<comment type="subcellular location">
    <subcellularLocation>
        <location evidence="1">Membrane</location>
        <topology evidence="1">Single-pass type I membrane protein</topology>
    </subcellularLocation>
</comment>
<evidence type="ECO:0000259" key="9">
    <source>
        <dbReference type="Pfam" id="PF05587"/>
    </source>
</evidence>
<dbReference type="GO" id="GO:0004888">
    <property type="term" value="F:transmembrane signaling receptor activity"/>
    <property type="evidence" value="ECO:0007669"/>
    <property type="project" value="TreeGrafter"/>
</dbReference>
<evidence type="ECO:0000256" key="3">
    <source>
        <dbReference type="ARBA" id="ARBA00022723"/>
    </source>
</evidence>
<dbReference type="InterPro" id="IPR008399">
    <property type="entry name" value="Anthrax_toxin_rcpt_C"/>
</dbReference>
<evidence type="ECO:0000313" key="10">
    <source>
        <dbReference type="EMBL" id="TNN55579.1"/>
    </source>
</evidence>
<sequence length="172" mass="18969">MNSEWEHGVSREESRPMRLLVSMGSVLLSACQHKQTGLQVVKPLVVEDTYLLCPAPILQEEGMAANLYVSMNEGLSFISSSVTISTVGCSDGTMLAIALLILMLLLVLALLWWFWPLCCTVSKLDALWVLLRKGYDRVSVMRPHPGDKPLCGGGPLVLPPDRMKPKSGYRNI</sequence>
<feature type="domain" description="Anthrax toxin receptor extracellular" evidence="9">
    <location>
        <begin position="33"/>
        <end position="91"/>
    </location>
</feature>